<dbReference type="SUPFAM" id="SSF55136">
    <property type="entry name" value="Probable bacterial effector-binding domain"/>
    <property type="match status" value="1"/>
</dbReference>
<protein>
    <submittedName>
        <fullName evidence="1">Heme-binding protein</fullName>
    </submittedName>
</protein>
<reference evidence="1" key="1">
    <citation type="submission" date="2021-05" db="EMBL/GenBank/DDBJ databases">
        <authorList>
            <person name="Tanabe Y."/>
        </authorList>
    </citation>
    <scope>NUCLEOTIDE SEQUENCE</scope>
    <source>
        <strain evidence="1">BOTRYCO-1</strain>
    </source>
</reference>
<dbReference type="PANTHER" id="PTHR11220:SF58">
    <property type="entry name" value="SOUL HEME-BINDING FAMILY PROTEIN"/>
    <property type="match status" value="1"/>
</dbReference>
<dbReference type="InterPro" id="IPR006917">
    <property type="entry name" value="SOUL_heme-bd"/>
</dbReference>
<accession>A0ABQ4PV93</accession>
<proteinExistence type="predicted"/>
<dbReference type="PANTHER" id="PTHR11220">
    <property type="entry name" value="HEME-BINDING PROTEIN-RELATED"/>
    <property type="match status" value="1"/>
</dbReference>
<sequence length="188" mass="20646">MTPEPSFARVISDGAFEIRDYNPQIIAEVRVPAGRSDPASAGFRPLARYIFGGNQPKTTIAMTAPVTRQKTGQSIAMTAPMTRQDGGGDWKVRFIMPEGSSLASMPAPLDPNVKLLEEPAKRYAVIKFSGFGTMETMEKKSAELHAWLTRRDLKPVGAAIFASYDPPWTPPFLRRHEVWLTLAKPGGS</sequence>
<dbReference type="Gene3D" id="3.20.80.10">
    <property type="entry name" value="Regulatory factor, effector binding domain"/>
    <property type="match status" value="1"/>
</dbReference>
<dbReference type="Proteomes" id="UP001161064">
    <property type="component" value="Unassembled WGS sequence"/>
</dbReference>
<dbReference type="EMBL" id="BPFZ01000005">
    <property type="protein sequence ID" value="GIU66891.1"/>
    <property type="molecule type" value="Genomic_DNA"/>
</dbReference>
<dbReference type="Pfam" id="PF04832">
    <property type="entry name" value="SOUL"/>
    <property type="match status" value="1"/>
</dbReference>
<organism evidence="1 2">
    <name type="scientific">Candidatus Phycosocius spiralis</name>
    <dbReference type="NCBI Taxonomy" id="2815099"/>
    <lineage>
        <taxon>Bacteria</taxon>
        <taxon>Pseudomonadati</taxon>
        <taxon>Pseudomonadota</taxon>
        <taxon>Alphaproteobacteria</taxon>
        <taxon>Caulobacterales</taxon>
        <taxon>Caulobacterales incertae sedis</taxon>
        <taxon>Candidatus Phycosocius</taxon>
    </lineage>
</organism>
<keyword evidence="2" id="KW-1185">Reference proteome</keyword>
<comment type="caution">
    <text evidence="1">The sequence shown here is derived from an EMBL/GenBank/DDBJ whole genome shotgun (WGS) entry which is preliminary data.</text>
</comment>
<name>A0ABQ4PV93_9PROT</name>
<evidence type="ECO:0000313" key="2">
    <source>
        <dbReference type="Proteomes" id="UP001161064"/>
    </source>
</evidence>
<reference evidence="1" key="2">
    <citation type="journal article" date="2023" name="ISME Commun">
        <title>Characterization of a bloom-associated alphaproteobacterial lineage, 'Candidatus Phycosocius': insights into freshwater algal-bacterial interactions.</title>
        <authorList>
            <person name="Tanabe Y."/>
            <person name="Yamaguchi H."/>
            <person name="Yoshida M."/>
            <person name="Kai A."/>
            <person name="Okazaki Y."/>
        </authorList>
    </citation>
    <scope>NUCLEOTIDE SEQUENCE</scope>
    <source>
        <strain evidence="1">BOTRYCO-1</strain>
    </source>
</reference>
<dbReference type="InterPro" id="IPR011256">
    <property type="entry name" value="Reg_factor_effector_dom_sf"/>
</dbReference>
<evidence type="ECO:0000313" key="1">
    <source>
        <dbReference type="EMBL" id="GIU66891.1"/>
    </source>
</evidence>
<gene>
    <name evidence="1" type="ORF">PsB1_1045</name>
</gene>